<dbReference type="PANTHER" id="PTHR31087">
    <property type="match status" value="1"/>
</dbReference>
<protein>
    <recommendedName>
        <fullName evidence="5">DUF567-domain-containing protein</fullName>
    </recommendedName>
</protein>
<dbReference type="SUPFAM" id="SSF54518">
    <property type="entry name" value="Tubby C-terminal domain-like"/>
    <property type="match status" value="1"/>
</dbReference>
<evidence type="ECO:0000313" key="3">
    <source>
        <dbReference type="Proteomes" id="UP000504636"/>
    </source>
</evidence>
<dbReference type="InterPro" id="IPR007612">
    <property type="entry name" value="LOR"/>
</dbReference>
<reference evidence="2 4" key="1">
    <citation type="journal article" date="2020" name="Stud. Mycol.">
        <title>101 Dothideomycetes genomes: a test case for predicting lifestyles and emergence of pathogens.</title>
        <authorList>
            <person name="Haridas S."/>
            <person name="Albert R."/>
            <person name="Binder M."/>
            <person name="Bloem J."/>
            <person name="Labutti K."/>
            <person name="Salamov A."/>
            <person name="Andreopoulos B."/>
            <person name="Baker S."/>
            <person name="Barry K."/>
            <person name="Bills G."/>
            <person name="Bluhm B."/>
            <person name="Cannon C."/>
            <person name="Castanera R."/>
            <person name="Culley D."/>
            <person name="Daum C."/>
            <person name="Ezra D."/>
            <person name="Gonzalez J."/>
            <person name="Henrissat B."/>
            <person name="Kuo A."/>
            <person name="Liang C."/>
            <person name="Lipzen A."/>
            <person name="Lutzoni F."/>
            <person name="Magnuson J."/>
            <person name="Mondo S."/>
            <person name="Nolan M."/>
            <person name="Ohm R."/>
            <person name="Pangilinan J."/>
            <person name="Park H.-J."/>
            <person name="Ramirez L."/>
            <person name="Alfaro M."/>
            <person name="Sun H."/>
            <person name="Tritt A."/>
            <person name="Yoshinaga Y."/>
            <person name="Zwiers L.-H."/>
            <person name="Turgeon B."/>
            <person name="Goodwin S."/>
            <person name="Spatafora J."/>
            <person name="Crous P."/>
            <person name="Grigoriev I."/>
        </authorList>
    </citation>
    <scope>NUCLEOTIDE SEQUENCE</scope>
    <source>
        <strain evidence="2 4">CBS 304.34</strain>
    </source>
</reference>
<dbReference type="GeneID" id="54456119"/>
<evidence type="ECO:0000313" key="4">
    <source>
        <dbReference type="RefSeq" id="XP_033579788.1"/>
    </source>
</evidence>
<evidence type="ECO:0000256" key="1">
    <source>
        <dbReference type="ARBA" id="ARBA00005437"/>
    </source>
</evidence>
<dbReference type="EMBL" id="MU003696">
    <property type="protein sequence ID" value="KAF2812824.1"/>
    <property type="molecule type" value="Genomic_DNA"/>
</dbReference>
<comment type="similarity">
    <text evidence="1">Belongs to the LOR family.</text>
</comment>
<organism evidence="2">
    <name type="scientific">Mytilinidion resinicola</name>
    <dbReference type="NCBI Taxonomy" id="574789"/>
    <lineage>
        <taxon>Eukaryota</taxon>
        <taxon>Fungi</taxon>
        <taxon>Dikarya</taxon>
        <taxon>Ascomycota</taxon>
        <taxon>Pezizomycotina</taxon>
        <taxon>Dothideomycetes</taxon>
        <taxon>Pleosporomycetidae</taxon>
        <taxon>Mytilinidiales</taxon>
        <taxon>Mytilinidiaceae</taxon>
        <taxon>Mytilinidion</taxon>
    </lineage>
</organism>
<dbReference type="InterPro" id="IPR038595">
    <property type="entry name" value="LOR_sf"/>
</dbReference>
<name>A0A6A6YXU9_9PEZI</name>
<dbReference type="OrthoDB" id="97518at2759"/>
<keyword evidence="3" id="KW-1185">Reference proteome</keyword>
<evidence type="ECO:0008006" key="5">
    <source>
        <dbReference type="Google" id="ProtNLM"/>
    </source>
</evidence>
<sequence length="188" mass="21642">MDSISQPIGHFQNFIFSEEETLLLKEKIASLSGDSFDIRTSNGQHRFQVKGHTFSLSGRKRVTDSQGIKLFDIRKKFLTFRRTYYCTDSQGVKFLNVERRFKLIGLKAIATFTSPSRIVEEFKMEESLLHLGAKITLERTQTELASIKRKLLEPRDLLFNKQGYRLIVEPNVDQALMVAMCICMGMLP</sequence>
<dbReference type="RefSeq" id="XP_033579788.1">
    <property type="nucleotide sequence ID" value="XM_033715226.1"/>
</dbReference>
<proteinExistence type="inferred from homology"/>
<dbReference type="Pfam" id="PF04525">
    <property type="entry name" value="LOR"/>
    <property type="match status" value="1"/>
</dbReference>
<accession>A0A6A6YXU9</accession>
<dbReference type="PANTHER" id="PTHR31087:SF161">
    <property type="entry name" value="TUBBY C 2 FAMILY PROTEIN"/>
    <property type="match status" value="1"/>
</dbReference>
<reference evidence="4" key="3">
    <citation type="submission" date="2025-04" db="UniProtKB">
        <authorList>
            <consortium name="RefSeq"/>
        </authorList>
    </citation>
    <scope>IDENTIFICATION</scope>
    <source>
        <strain evidence="4">CBS 304.34</strain>
    </source>
</reference>
<dbReference type="Proteomes" id="UP000504636">
    <property type="component" value="Unplaced"/>
</dbReference>
<gene>
    <name evidence="2 4" type="ORF">BDZ99DRAFT_381248</name>
</gene>
<dbReference type="Gene3D" id="2.40.160.200">
    <property type="entry name" value="LURP1-related"/>
    <property type="match status" value="1"/>
</dbReference>
<dbReference type="InterPro" id="IPR025659">
    <property type="entry name" value="Tubby-like_C"/>
</dbReference>
<dbReference type="AlphaFoldDB" id="A0A6A6YXU9"/>
<reference evidence="4" key="2">
    <citation type="submission" date="2020-04" db="EMBL/GenBank/DDBJ databases">
        <authorList>
            <consortium name="NCBI Genome Project"/>
        </authorList>
    </citation>
    <scope>NUCLEOTIDE SEQUENCE</scope>
    <source>
        <strain evidence="4">CBS 304.34</strain>
    </source>
</reference>
<evidence type="ECO:0000313" key="2">
    <source>
        <dbReference type="EMBL" id="KAF2812824.1"/>
    </source>
</evidence>